<comment type="caution">
    <text evidence="1">The sequence shown here is derived from an EMBL/GenBank/DDBJ whole genome shotgun (WGS) entry which is preliminary data.</text>
</comment>
<name>C0BRB2_BIFPS</name>
<gene>
    <name evidence="1" type="ORF">BIFPSEUDO_03176</name>
</gene>
<evidence type="ECO:0000313" key="1">
    <source>
        <dbReference type="EMBL" id="EEG71206.1"/>
    </source>
</evidence>
<reference evidence="1 2" key="2">
    <citation type="submission" date="2009-02" db="EMBL/GenBank/DDBJ databases">
        <authorList>
            <person name="Fulton L."/>
            <person name="Clifton S."/>
            <person name="Fulton B."/>
            <person name="Xu J."/>
            <person name="Minx P."/>
            <person name="Pepin K.H."/>
            <person name="Johnson M."/>
            <person name="Bhonagiri V."/>
            <person name="Nash W.E."/>
            <person name="Mardis E.R."/>
            <person name="Wilson R.K."/>
        </authorList>
    </citation>
    <scope>NUCLEOTIDE SEQUENCE [LARGE SCALE GENOMIC DNA]</scope>
    <source>
        <strain evidence="1 2">DSM 20438</strain>
    </source>
</reference>
<proteinExistence type="predicted"/>
<evidence type="ECO:0000313" key="2">
    <source>
        <dbReference type="Proteomes" id="UP000003875"/>
    </source>
</evidence>
<protein>
    <submittedName>
        <fullName evidence="1">Uncharacterized protein</fullName>
    </submittedName>
</protein>
<dbReference type="PATRIC" id="fig|547043.19.peg.1469"/>
<sequence length="45" mass="5544">MFLQNKKNTLNVTFYNVIFKTCNHCNINDSQHHQLQKQYFPRYHS</sequence>
<reference evidence="1 2" key="1">
    <citation type="submission" date="2009-02" db="EMBL/GenBank/DDBJ databases">
        <title>Draft genome sequence of Bifidobacterium pseudocatenulatum (DSM 20438).</title>
        <authorList>
            <person name="Sudarsanam P."/>
            <person name="Ley R."/>
            <person name="Guruge J."/>
            <person name="Turnbaugh P.J."/>
            <person name="Mahowald M."/>
            <person name="Liep D."/>
            <person name="Gordon J."/>
        </authorList>
    </citation>
    <scope>NUCLEOTIDE SEQUENCE [LARGE SCALE GENOMIC DNA]</scope>
    <source>
        <strain evidence="1 2">DSM 20438</strain>
    </source>
</reference>
<organism evidence="1 2">
    <name type="scientific">Bifidobacterium pseudocatenulatum DSM 20438 = JCM 1200 = LMG 10505</name>
    <dbReference type="NCBI Taxonomy" id="547043"/>
    <lineage>
        <taxon>Bacteria</taxon>
        <taxon>Bacillati</taxon>
        <taxon>Actinomycetota</taxon>
        <taxon>Actinomycetes</taxon>
        <taxon>Bifidobacteriales</taxon>
        <taxon>Bifidobacteriaceae</taxon>
        <taxon>Bifidobacterium</taxon>
    </lineage>
</organism>
<dbReference type="Proteomes" id="UP000003875">
    <property type="component" value="Unassembled WGS sequence"/>
</dbReference>
<dbReference type="AlphaFoldDB" id="C0BRB2"/>
<dbReference type="KEGG" id="bpsc:BBPC_1412"/>
<accession>C0BRB2</accession>
<dbReference type="EMBL" id="ABXX02000002">
    <property type="protein sequence ID" value="EEG71206.1"/>
    <property type="molecule type" value="Genomic_DNA"/>
</dbReference>